<evidence type="ECO:0000313" key="2">
    <source>
        <dbReference type="Proteomes" id="UP000289169"/>
    </source>
</evidence>
<keyword evidence="1" id="KW-0540">Nuclease</keyword>
<keyword evidence="1" id="KW-0378">Hydrolase</keyword>
<dbReference type="GO" id="GO:0004519">
    <property type="term" value="F:endonuclease activity"/>
    <property type="evidence" value="ECO:0007669"/>
    <property type="project" value="UniProtKB-KW"/>
</dbReference>
<dbReference type="SUPFAM" id="SSF56300">
    <property type="entry name" value="Metallo-dependent phosphatases"/>
    <property type="match status" value="1"/>
</dbReference>
<sequence length="339" mass="38863">MKILKLGDLHIGVKQDDPWVQNIQLQGIRQAIEISKKFNIKKWIQAGDWFDVRKAITHKTMEFNRLICEEIRNAGIHVDVIVGNHDATFKNKLTPNACDELLSQFSNFTVYNKATTVEYDGVAIDLVPWICDENKDEIMTFIANSKSLYNIGHYELNGFLFYKGLKSHGIEPDFLAKYKLVESGHFHTQSEGKNIRFIGTPWTLTAGDENDVRGFWIFDTETHENTFIANNTMWHRKITYPCSINPEMYRNLSVRVFITKVDDNLAKLETDLEAVAHEVKLVSRIDTDAVLDIDTSTTEEVKPLIDIIGDYIDALPDLTPEDVNEVKTMTTNLYLEATR</sequence>
<gene>
    <name evidence="1" type="ORF">Henu6_gp164</name>
</gene>
<evidence type="ECO:0000313" key="1">
    <source>
        <dbReference type="EMBL" id="QAU03967.1"/>
    </source>
</evidence>
<protein>
    <submittedName>
        <fullName evidence="1">Recombination endonuclease subunit</fullName>
    </submittedName>
</protein>
<organism evidence="1 2">
    <name type="scientific">Acinetobacter phage Henu6</name>
    <dbReference type="NCBI Taxonomy" id="2500136"/>
    <lineage>
        <taxon>Viruses</taxon>
        <taxon>Duplodnaviria</taxon>
        <taxon>Heunggongvirae</taxon>
        <taxon>Uroviricota</taxon>
        <taxon>Caudoviricetes</taxon>
        <taxon>Pantevenvirales</taxon>
        <taxon>Straboviridae</taxon>
        <taxon>Twarogvirinae</taxon>
        <taxon>Zedzedvirus</taxon>
        <taxon>Zedzedvirus zz1</taxon>
    </lineage>
</organism>
<name>A0A410T5D5_9CAUD</name>
<dbReference type="InterPro" id="IPR050535">
    <property type="entry name" value="DNA_Repair-Maintenance_Comp"/>
</dbReference>
<dbReference type="InterPro" id="IPR029052">
    <property type="entry name" value="Metallo-depent_PP-like"/>
</dbReference>
<dbReference type="PANTHER" id="PTHR30337">
    <property type="entry name" value="COMPONENT OF ATP-DEPENDENT DSDNA EXONUCLEASE"/>
    <property type="match status" value="1"/>
</dbReference>
<keyword evidence="1" id="KW-0255">Endonuclease</keyword>
<dbReference type="Proteomes" id="UP000289169">
    <property type="component" value="Segment"/>
</dbReference>
<reference evidence="1 2" key="1">
    <citation type="submission" date="2018-11" db="EMBL/GenBank/DDBJ databases">
        <authorList>
            <person name="Teng T."/>
        </authorList>
    </citation>
    <scope>NUCLEOTIDE SEQUENCE [LARGE SCALE GENOMIC DNA]</scope>
</reference>
<dbReference type="EMBL" id="MK240351">
    <property type="protein sequence ID" value="QAU03967.1"/>
    <property type="molecule type" value="Genomic_DNA"/>
</dbReference>
<dbReference type="PANTHER" id="PTHR30337:SF0">
    <property type="entry name" value="NUCLEASE SBCCD SUBUNIT D"/>
    <property type="match status" value="1"/>
</dbReference>
<proteinExistence type="predicted"/>
<accession>A0A410T5D5</accession>
<dbReference type="Gene3D" id="3.60.21.10">
    <property type="match status" value="1"/>
</dbReference>